<evidence type="ECO:0000313" key="2">
    <source>
        <dbReference type="EMBL" id="THG95125.1"/>
    </source>
</evidence>
<protein>
    <submittedName>
        <fullName evidence="2">Uncharacterized protein</fullName>
    </submittedName>
</protein>
<dbReference type="EMBL" id="SGPJ01000355">
    <property type="protein sequence ID" value="THG95125.1"/>
    <property type="molecule type" value="Genomic_DNA"/>
</dbReference>
<keyword evidence="3" id="KW-1185">Reference proteome</keyword>
<accession>A0A4S4KAZ7</accession>
<feature type="transmembrane region" description="Helical" evidence="1">
    <location>
        <begin position="87"/>
        <end position="109"/>
    </location>
</feature>
<sequence length="276" mass="30355">MSDLYPACIIISGSGQSLNGRVKCQHAISLAMSNFNPYLVFPITLITLGHIALALEVPLVGIQAVWDPALRACTEDPNLSLGATSEFVFYTYTVIWDLSILLLTCAELYRQRSVWDAPIGVVLRRQGFIYMSVTCITNITSLLLAWMNLNFPGKPYIFQNVVPQLIIGTDDAGGAINQLFTSLYYGDTEGSLAEPTESVNLLVINKNGFVLTFGDFYSLEPKPVVSSDTIITELRDLTMLSTVPGLGFEQNTIRNSSEIVEERIDGIHTSHPPQQS</sequence>
<dbReference type="Proteomes" id="UP000309038">
    <property type="component" value="Unassembled WGS sequence"/>
</dbReference>
<dbReference type="AlphaFoldDB" id="A0A4S4KAZ7"/>
<organism evidence="2 3">
    <name type="scientific">Hermanssonia centrifuga</name>
    <dbReference type="NCBI Taxonomy" id="98765"/>
    <lineage>
        <taxon>Eukaryota</taxon>
        <taxon>Fungi</taxon>
        <taxon>Dikarya</taxon>
        <taxon>Basidiomycota</taxon>
        <taxon>Agaricomycotina</taxon>
        <taxon>Agaricomycetes</taxon>
        <taxon>Polyporales</taxon>
        <taxon>Meruliaceae</taxon>
        <taxon>Hermanssonia</taxon>
    </lineage>
</organism>
<comment type="caution">
    <text evidence="2">The sequence shown here is derived from an EMBL/GenBank/DDBJ whole genome shotgun (WGS) entry which is preliminary data.</text>
</comment>
<evidence type="ECO:0000313" key="3">
    <source>
        <dbReference type="Proteomes" id="UP000309038"/>
    </source>
</evidence>
<feature type="transmembrane region" description="Helical" evidence="1">
    <location>
        <begin position="39"/>
        <end position="66"/>
    </location>
</feature>
<keyword evidence="1" id="KW-0472">Membrane</keyword>
<keyword evidence="1" id="KW-1133">Transmembrane helix</keyword>
<keyword evidence="1" id="KW-0812">Transmembrane</keyword>
<proteinExistence type="predicted"/>
<gene>
    <name evidence="2" type="ORF">EW026_g6466</name>
</gene>
<feature type="transmembrane region" description="Helical" evidence="1">
    <location>
        <begin position="129"/>
        <end position="149"/>
    </location>
</feature>
<name>A0A4S4KAZ7_9APHY</name>
<evidence type="ECO:0000256" key="1">
    <source>
        <dbReference type="SAM" id="Phobius"/>
    </source>
</evidence>
<reference evidence="2 3" key="1">
    <citation type="submission" date="2019-02" db="EMBL/GenBank/DDBJ databases">
        <title>Genome sequencing of the rare red list fungi Phlebia centrifuga.</title>
        <authorList>
            <person name="Buettner E."/>
            <person name="Kellner H."/>
        </authorList>
    </citation>
    <scope>NUCLEOTIDE SEQUENCE [LARGE SCALE GENOMIC DNA]</scope>
    <source>
        <strain evidence="2 3">DSM 108282</strain>
    </source>
</reference>